<comment type="caution">
    <text evidence="2">The sequence shown here is derived from an EMBL/GenBank/DDBJ whole genome shotgun (WGS) entry which is preliminary data.</text>
</comment>
<keyword evidence="1" id="KW-1133">Transmembrane helix</keyword>
<name>A0A210PAK5_9LACO</name>
<proteinExistence type="predicted"/>
<sequence length="77" mass="9092">MHVFERTHTVHFSALPLRGHYACARKNTYDHTVSLLKEAIKWTYEIKVMKRVRPKKGLTLFIFINKMIAVTKNVIYS</sequence>
<gene>
    <name evidence="2" type="ORF">LKACC12383_01119</name>
</gene>
<accession>A0A210PAK5</accession>
<protein>
    <submittedName>
        <fullName evidence="2">Uncharacterized protein</fullName>
    </submittedName>
</protein>
<keyword evidence="1" id="KW-0472">Membrane</keyword>
<dbReference type="EMBL" id="MXAL01000004">
    <property type="protein sequence ID" value="OWF33513.1"/>
    <property type="molecule type" value="Genomic_DNA"/>
</dbReference>
<reference evidence="2 3" key="1">
    <citation type="submission" date="2017-03" db="EMBL/GenBank/DDBJ databases">
        <title>Genome sequence of Lactobacillus kimchii KACC 12383.</title>
        <authorList>
            <person name="Chun J."/>
        </authorList>
    </citation>
    <scope>NUCLEOTIDE SEQUENCE [LARGE SCALE GENOMIC DNA]</scope>
    <source>
        <strain evidence="2 3">KACC 12383</strain>
    </source>
</reference>
<evidence type="ECO:0000256" key="1">
    <source>
        <dbReference type="SAM" id="Phobius"/>
    </source>
</evidence>
<dbReference type="Proteomes" id="UP000196649">
    <property type="component" value="Unassembled WGS sequence"/>
</dbReference>
<evidence type="ECO:0000313" key="3">
    <source>
        <dbReference type="Proteomes" id="UP000196649"/>
    </source>
</evidence>
<dbReference type="AlphaFoldDB" id="A0A210PAK5"/>
<evidence type="ECO:0000313" key="2">
    <source>
        <dbReference type="EMBL" id="OWF33513.1"/>
    </source>
</evidence>
<feature type="transmembrane region" description="Helical" evidence="1">
    <location>
        <begin position="57"/>
        <end position="76"/>
    </location>
</feature>
<organism evidence="2 3">
    <name type="scientific">Companilactobacillus kimchii</name>
    <dbReference type="NCBI Taxonomy" id="2801452"/>
    <lineage>
        <taxon>Bacteria</taxon>
        <taxon>Bacillati</taxon>
        <taxon>Bacillota</taxon>
        <taxon>Bacilli</taxon>
        <taxon>Lactobacillales</taxon>
        <taxon>Lactobacillaceae</taxon>
        <taxon>Companilactobacillus</taxon>
    </lineage>
</organism>
<keyword evidence="1" id="KW-0812">Transmembrane</keyword>